<organism evidence="2 3">
    <name type="scientific">Kitasatospora cystarginea</name>
    <dbReference type="NCBI Taxonomy" id="58350"/>
    <lineage>
        <taxon>Bacteria</taxon>
        <taxon>Bacillati</taxon>
        <taxon>Actinomycetota</taxon>
        <taxon>Actinomycetes</taxon>
        <taxon>Kitasatosporales</taxon>
        <taxon>Streptomycetaceae</taxon>
        <taxon>Kitasatospora</taxon>
    </lineage>
</organism>
<protein>
    <submittedName>
        <fullName evidence="2">Class I SAM-dependent methyltransferase</fullName>
    </submittedName>
</protein>
<dbReference type="RefSeq" id="WP_344634601.1">
    <property type="nucleotide sequence ID" value="NZ_BAAATR010000002.1"/>
</dbReference>
<evidence type="ECO:0000313" key="2">
    <source>
        <dbReference type="EMBL" id="GAA2229024.1"/>
    </source>
</evidence>
<keyword evidence="2" id="KW-0489">Methyltransferase</keyword>
<dbReference type="GO" id="GO:0008168">
    <property type="term" value="F:methyltransferase activity"/>
    <property type="evidence" value="ECO:0007669"/>
    <property type="project" value="UniProtKB-KW"/>
</dbReference>
<evidence type="ECO:0000259" key="1">
    <source>
        <dbReference type="Pfam" id="PF08241"/>
    </source>
</evidence>
<sequence>MSQADGGPERPVGEAAALDRYSAGVLSHERPTELKRLQALERMSDGWTRQVLADRGLRGDWRCLELGAGAGGIARWLAGQCPDGRVVALDVDTRFLDAGRLGNLDIVQGDLREAEFPPGSFDLVHARALMMHLPDPERMIARAARWLAPGGWLVLEDPVNFTTDSSPYPAWRRAMRALEEILAAQGGDLTWARRRQTAALAEAGLTELGLSVHPLIVGDGGAVDAFMRLFFEQIGPELIAQNRLTEAQLAEGLAMLDDPGFLDVTHCLYTGWGCRPA</sequence>
<dbReference type="CDD" id="cd02440">
    <property type="entry name" value="AdoMet_MTases"/>
    <property type="match status" value="1"/>
</dbReference>
<dbReference type="Pfam" id="PF08241">
    <property type="entry name" value="Methyltransf_11"/>
    <property type="match status" value="1"/>
</dbReference>
<dbReference type="EMBL" id="BAAATR010000002">
    <property type="protein sequence ID" value="GAA2229024.1"/>
    <property type="molecule type" value="Genomic_DNA"/>
</dbReference>
<dbReference type="PANTHER" id="PTHR43591">
    <property type="entry name" value="METHYLTRANSFERASE"/>
    <property type="match status" value="1"/>
</dbReference>
<dbReference type="InterPro" id="IPR013216">
    <property type="entry name" value="Methyltransf_11"/>
</dbReference>
<comment type="caution">
    <text evidence="2">The sequence shown here is derived from an EMBL/GenBank/DDBJ whole genome shotgun (WGS) entry which is preliminary data.</text>
</comment>
<keyword evidence="3" id="KW-1185">Reference proteome</keyword>
<accession>A0ABN3DEP8</accession>
<dbReference type="GO" id="GO:0032259">
    <property type="term" value="P:methylation"/>
    <property type="evidence" value="ECO:0007669"/>
    <property type="project" value="UniProtKB-KW"/>
</dbReference>
<dbReference type="InterPro" id="IPR029063">
    <property type="entry name" value="SAM-dependent_MTases_sf"/>
</dbReference>
<proteinExistence type="predicted"/>
<reference evidence="2 3" key="1">
    <citation type="journal article" date="2019" name="Int. J. Syst. Evol. Microbiol.">
        <title>The Global Catalogue of Microorganisms (GCM) 10K type strain sequencing project: providing services to taxonomists for standard genome sequencing and annotation.</title>
        <authorList>
            <consortium name="The Broad Institute Genomics Platform"/>
            <consortium name="The Broad Institute Genome Sequencing Center for Infectious Disease"/>
            <person name="Wu L."/>
            <person name="Ma J."/>
        </authorList>
    </citation>
    <scope>NUCLEOTIDE SEQUENCE [LARGE SCALE GENOMIC DNA]</scope>
    <source>
        <strain evidence="2 3">JCM 7356</strain>
    </source>
</reference>
<keyword evidence="2" id="KW-0808">Transferase</keyword>
<dbReference type="SUPFAM" id="SSF53335">
    <property type="entry name" value="S-adenosyl-L-methionine-dependent methyltransferases"/>
    <property type="match status" value="1"/>
</dbReference>
<dbReference type="Proteomes" id="UP001500305">
    <property type="component" value="Unassembled WGS sequence"/>
</dbReference>
<gene>
    <name evidence="2" type="ORF">GCM10010430_06090</name>
</gene>
<evidence type="ECO:0000313" key="3">
    <source>
        <dbReference type="Proteomes" id="UP001500305"/>
    </source>
</evidence>
<dbReference type="PANTHER" id="PTHR43591:SF24">
    <property type="entry name" value="2-METHOXY-6-POLYPRENYL-1,4-BENZOQUINOL METHYLASE, MITOCHONDRIAL"/>
    <property type="match status" value="1"/>
</dbReference>
<feature type="domain" description="Methyltransferase type 11" evidence="1">
    <location>
        <begin position="64"/>
        <end position="155"/>
    </location>
</feature>
<dbReference type="Gene3D" id="3.40.50.150">
    <property type="entry name" value="Vaccinia Virus protein VP39"/>
    <property type="match status" value="1"/>
</dbReference>
<name>A0ABN3DEP8_9ACTN</name>